<dbReference type="CDD" id="cd00038">
    <property type="entry name" value="CAP_ED"/>
    <property type="match status" value="1"/>
</dbReference>
<proteinExistence type="predicted"/>
<dbReference type="OrthoDB" id="166212at2759"/>
<dbReference type="PROSITE" id="PS50042">
    <property type="entry name" value="CNMP_BINDING_3"/>
    <property type="match status" value="1"/>
</dbReference>
<protein>
    <recommendedName>
        <fullName evidence="1">Cyclic nucleotide-binding domain-containing protein</fullName>
    </recommendedName>
</protein>
<dbReference type="Pfam" id="PF00027">
    <property type="entry name" value="cNMP_binding"/>
    <property type="match status" value="1"/>
</dbReference>
<evidence type="ECO:0000313" key="3">
    <source>
        <dbReference type="Proteomes" id="UP000001307"/>
    </source>
</evidence>
<name>E4X361_OIKDI</name>
<dbReference type="InterPro" id="IPR000595">
    <property type="entry name" value="cNMP-bd_dom"/>
</dbReference>
<dbReference type="PANTHER" id="PTHR23011:SF38">
    <property type="entry name" value="CYCLIC NUCLEOTIDE-BINDING DOMAIN-CONTAINING PROTEIN"/>
    <property type="match status" value="1"/>
</dbReference>
<keyword evidence="3" id="KW-1185">Reference proteome</keyword>
<dbReference type="PANTHER" id="PTHR23011">
    <property type="entry name" value="CYCLIC NUCLEOTIDE-BINDING DOMAIN CONTAINING PROTEIN"/>
    <property type="match status" value="1"/>
</dbReference>
<evidence type="ECO:0000313" key="2">
    <source>
        <dbReference type="EMBL" id="CBY18065.1"/>
    </source>
</evidence>
<evidence type="ECO:0000259" key="1">
    <source>
        <dbReference type="PROSITE" id="PS50042"/>
    </source>
</evidence>
<dbReference type="InterPro" id="IPR018490">
    <property type="entry name" value="cNMP-bd_dom_sf"/>
</dbReference>
<dbReference type="InterPro" id="IPR014710">
    <property type="entry name" value="RmlC-like_jellyroll"/>
</dbReference>
<reference evidence="2" key="1">
    <citation type="journal article" date="2010" name="Science">
        <title>Plasticity of animal genome architecture unmasked by rapid evolution of a pelagic tunicate.</title>
        <authorList>
            <person name="Denoeud F."/>
            <person name="Henriet S."/>
            <person name="Mungpakdee S."/>
            <person name="Aury J.M."/>
            <person name="Da Silva C."/>
            <person name="Brinkmann H."/>
            <person name="Mikhaleva J."/>
            <person name="Olsen L.C."/>
            <person name="Jubin C."/>
            <person name="Canestro C."/>
            <person name="Bouquet J.M."/>
            <person name="Danks G."/>
            <person name="Poulain J."/>
            <person name="Campsteijn C."/>
            <person name="Adamski M."/>
            <person name="Cross I."/>
            <person name="Yadetie F."/>
            <person name="Muffato M."/>
            <person name="Louis A."/>
            <person name="Butcher S."/>
            <person name="Tsagkogeorga G."/>
            <person name="Konrad A."/>
            <person name="Singh S."/>
            <person name="Jensen M.F."/>
            <person name="Cong E.H."/>
            <person name="Eikeseth-Otteraa H."/>
            <person name="Noel B."/>
            <person name="Anthouard V."/>
            <person name="Porcel B.M."/>
            <person name="Kachouri-Lafond R."/>
            <person name="Nishino A."/>
            <person name="Ugolini M."/>
            <person name="Chourrout P."/>
            <person name="Nishida H."/>
            <person name="Aasland R."/>
            <person name="Huzurbazar S."/>
            <person name="Westhof E."/>
            <person name="Delsuc F."/>
            <person name="Lehrach H."/>
            <person name="Reinhardt R."/>
            <person name="Weissenbach J."/>
            <person name="Roy S.W."/>
            <person name="Artiguenave F."/>
            <person name="Postlethwait J.H."/>
            <person name="Manak J.R."/>
            <person name="Thompson E.M."/>
            <person name="Jaillon O."/>
            <person name="Du Pasquier L."/>
            <person name="Boudinot P."/>
            <person name="Liberles D.A."/>
            <person name="Volff J.N."/>
            <person name="Philippe H."/>
            <person name="Lenhard B."/>
            <person name="Roest Crollius H."/>
            <person name="Wincker P."/>
            <person name="Chourrout D."/>
        </authorList>
    </citation>
    <scope>NUCLEOTIDE SEQUENCE [LARGE SCALE GENOMIC DNA]</scope>
</reference>
<dbReference type="PROSITE" id="PS50096">
    <property type="entry name" value="IQ"/>
    <property type="match status" value="1"/>
</dbReference>
<gene>
    <name evidence="2" type="ORF">GSOID_T00017700001</name>
</gene>
<dbReference type="EMBL" id="FN653023">
    <property type="protein sequence ID" value="CBY18065.1"/>
    <property type="molecule type" value="Genomic_DNA"/>
</dbReference>
<dbReference type="AlphaFoldDB" id="E4X361"/>
<dbReference type="Proteomes" id="UP000001307">
    <property type="component" value="Unassembled WGS sequence"/>
</dbReference>
<accession>E4X361</accession>
<dbReference type="SUPFAM" id="SSF51206">
    <property type="entry name" value="cAMP-binding domain-like"/>
    <property type="match status" value="2"/>
</dbReference>
<dbReference type="Gene3D" id="2.60.120.10">
    <property type="entry name" value="Jelly Rolls"/>
    <property type="match status" value="1"/>
</dbReference>
<organism evidence="2">
    <name type="scientific">Oikopleura dioica</name>
    <name type="common">Tunicate</name>
    <dbReference type="NCBI Taxonomy" id="34765"/>
    <lineage>
        <taxon>Eukaryota</taxon>
        <taxon>Metazoa</taxon>
        <taxon>Chordata</taxon>
        <taxon>Tunicata</taxon>
        <taxon>Appendicularia</taxon>
        <taxon>Copelata</taxon>
        <taxon>Oikopleuridae</taxon>
        <taxon>Oikopleura</taxon>
    </lineage>
</organism>
<dbReference type="InParanoid" id="E4X361"/>
<sequence>MAKTGQRVEFVDLPDLRIEYKLPKVTGAEIRKHSEKRVRVPVEDTIRLDTAFRENRRDLLTKLAFRFRVRSISRTIGKASRISKMLVSQSEGSRTCDRLPNMQRKMTVVDIQRFQRSKKARERWRRNLKTLRLLCGVCIACKKSLESVIPSDSWQSITTEMKRKVKKNSLQFDTAFFRSRTLRTEILNRQQKHILTSKPNVRQDEDIIAVVRGLQALEEFTFYSKTVQYEFAKYAFLETYGPNRVIFKERHRADFLYIVIRGTLIYRNESETTVIGKGEKIGEDEIIGSRLRGGTLTTQSDEVQLLSLHKEHFDEITIAENQRGTQLRDIIGRSSVLKLWPTRELLNTPQDWIIRNYKADSWISEDLWNDDWVYIVKSGFCVVAKGMDELEMHLHSHKKKLRRKRREKMKEELIHRKLGGGIVQSSNAFRPLQSRGMAPRDWSSQRAMHEMDSNIIRELRAGKNNDRKWFVAKELHPGDVAAVDSLTDKKNQVNPRLALVTSQGTELLQIKRKTFQRFISADLNSLLTIMSNSYPSFDDLQRSRNHHIEWQMYKAAVLAGAMKTI</sequence>
<feature type="domain" description="Cyclic nucleotide-binding" evidence="1">
    <location>
        <begin position="219"/>
        <end position="316"/>
    </location>
</feature>